<dbReference type="InterPro" id="IPR015300">
    <property type="entry name" value="DNA-bd_pseudobarrel_sf"/>
</dbReference>
<keyword evidence="3" id="KW-0238">DNA-binding</keyword>
<proteinExistence type="predicted"/>
<dbReference type="AlphaFoldDB" id="A0AAD4J4X3"/>
<dbReference type="GO" id="GO:0005634">
    <property type="term" value="C:nucleus"/>
    <property type="evidence" value="ECO:0007669"/>
    <property type="project" value="UniProtKB-SubCell"/>
</dbReference>
<gene>
    <name evidence="6" type="ORF">C2S53_001842</name>
</gene>
<dbReference type="EMBL" id="SDAM02000150">
    <property type="protein sequence ID" value="KAH6827263.1"/>
    <property type="molecule type" value="Genomic_DNA"/>
</dbReference>
<dbReference type="GO" id="GO:0003677">
    <property type="term" value="F:DNA binding"/>
    <property type="evidence" value="ECO:0007669"/>
    <property type="project" value="UniProtKB-KW"/>
</dbReference>
<evidence type="ECO:0000256" key="2">
    <source>
        <dbReference type="ARBA" id="ARBA00023015"/>
    </source>
</evidence>
<keyword evidence="5" id="KW-0539">Nucleus</keyword>
<sequence length="145" mass="16912">MAKETQSQARKALFSHINLSSEKCRHVAQTSPMVNFSALCKTWEYKYRMNLPKEVINTCGKETCYIEIEIGYTGIRTDVIYQYREIKANKPNCRLIGGWKHIVEFLQIQQGDELYFEGKSDKPSLLRVSRDKHGDAVKVDDEYWI</sequence>
<evidence type="ECO:0000256" key="5">
    <source>
        <dbReference type="ARBA" id="ARBA00023242"/>
    </source>
</evidence>
<organism evidence="6 7">
    <name type="scientific">Perilla frutescens var. hirtella</name>
    <name type="common">Perilla citriodora</name>
    <name type="synonym">Perilla setoyensis</name>
    <dbReference type="NCBI Taxonomy" id="608512"/>
    <lineage>
        <taxon>Eukaryota</taxon>
        <taxon>Viridiplantae</taxon>
        <taxon>Streptophyta</taxon>
        <taxon>Embryophyta</taxon>
        <taxon>Tracheophyta</taxon>
        <taxon>Spermatophyta</taxon>
        <taxon>Magnoliopsida</taxon>
        <taxon>eudicotyledons</taxon>
        <taxon>Gunneridae</taxon>
        <taxon>Pentapetalae</taxon>
        <taxon>asterids</taxon>
        <taxon>lamiids</taxon>
        <taxon>Lamiales</taxon>
        <taxon>Lamiaceae</taxon>
        <taxon>Nepetoideae</taxon>
        <taxon>Elsholtzieae</taxon>
        <taxon>Perilla</taxon>
    </lineage>
</organism>
<evidence type="ECO:0008006" key="8">
    <source>
        <dbReference type="Google" id="ProtNLM"/>
    </source>
</evidence>
<evidence type="ECO:0000313" key="6">
    <source>
        <dbReference type="EMBL" id="KAH6827263.1"/>
    </source>
</evidence>
<evidence type="ECO:0000313" key="7">
    <source>
        <dbReference type="Proteomes" id="UP001190926"/>
    </source>
</evidence>
<dbReference type="Gene3D" id="2.40.330.10">
    <property type="entry name" value="DNA-binding pseudobarrel domain"/>
    <property type="match status" value="1"/>
</dbReference>
<evidence type="ECO:0000256" key="1">
    <source>
        <dbReference type="ARBA" id="ARBA00004123"/>
    </source>
</evidence>
<dbReference type="Proteomes" id="UP001190926">
    <property type="component" value="Unassembled WGS sequence"/>
</dbReference>
<keyword evidence="7" id="KW-1185">Reference proteome</keyword>
<comment type="subcellular location">
    <subcellularLocation>
        <location evidence="1">Nucleus</location>
    </subcellularLocation>
</comment>
<reference evidence="6 7" key="1">
    <citation type="journal article" date="2021" name="Nat. Commun.">
        <title>Incipient diploidization of the medicinal plant Perilla within 10,000 years.</title>
        <authorList>
            <person name="Zhang Y."/>
            <person name="Shen Q."/>
            <person name="Leng L."/>
            <person name="Zhang D."/>
            <person name="Chen S."/>
            <person name="Shi Y."/>
            <person name="Ning Z."/>
            <person name="Chen S."/>
        </authorList>
    </citation>
    <scope>NUCLEOTIDE SEQUENCE [LARGE SCALE GENOMIC DNA]</scope>
    <source>
        <strain evidence="7">cv. PC099</strain>
    </source>
</reference>
<dbReference type="SUPFAM" id="SSF101936">
    <property type="entry name" value="DNA-binding pseudobarrel domain"/>
    <property type="match status" value="1"/>
</dbReference>
<comment type="caution">
    <text evidence="6">The sequence shown here is derived from an EMBL/GenBank/DDBJ whole genome shotgun (WGS) entry which is preliminary data.</text>
</comment>
<evidence type="ECO:0000256" key="4">
    <source>
        <dbReference type="ARBA" id="ARBA00023163"/>
    </source>
</evidence>
<evidence type="ECO:0000256" key="3">
    <source>
        <dbReference type="ARBA" id="ARBA00023125"/>
    </source>
</evidence>
<accession>A0AAD4J4X3</accession>
<keyword evidence="4" id="KW-0804">Transcription</keyword>
<keyword evidence="2" id="KW-0805">Transcription regulation</keyword>
<protein>
    <recommendedName>
        <fullName evidence="8">TF-B3 domain-containing protein</fullName>
    </recommendedName>
</protein>
<name>A0AAD4J4X3_PERFH</name>